<dbReference type="EMBL" id="RQTK01001013">
    <property type="protein sequence ID" value="RUS72818.1"/>
    <property type="molecule type" value="Genomic_DNA"/>
</dbReference>
<evidence type="ECO:0000313" key="3">
    <source>
        <dbReference type="Proteomes" id="UP000271974"/>
    </source>
</evidence>
<comment type="caution">
    <text evidence="2">The sequence shown here is derived from an EMBL/GenBank/DDBJ whole genome shotgun (WGS) entry which is preliminary data.</text>
</comment>
<feature type="compositionally biased region" description="Basic residues" evidence="1">
    <location>
        <begin position="502"/>
        <end position="518"/>
    </location>
</feature>
<sequence>MAAKGRPSRQSIAPKLSLSPSAVMKGRNRNKAGKALYWKVEPPTISSHLENKTWHELQLELARLNQTENSEFFDRLGRGIIPAPITIPEKALDFVLSRYVQYCMIAKQLDICYHYLVHPQKRMMLKACLLAVFTRILELKNELVQIDQREYQFLEEIIETYGCTQADVELTVPLFIREETMDILKERERFLSSVISTENSRRSSKSEKPMSRQEAILLIQRQTRFYMANKKVELAHQVLRPLSEEDSNKIMRRVVNKWRVYTTRKEVLALKTEYERLLEIIPNDETLSTKRIMSDYTLSKRNRARAKANEEEYDLDKTRIENELFGSEGPFLAWSLHYTIKQWLLEVRDVIGNFSTFPSVEEGGSTAIFADKDINDVADDLSANMATGKFVFPPTEKKKKPKKEKKIAKKNPWGAEGFEYVIDETDCMREMKDKTLQYTDYWFYKDDSANLKQTHDRDLLQEELRLVVSDEIRTQVDELIRQELEKLVYAIDRIAPKEPKASKKKSKEKGKKGGKKKGKGDLTADRTVEELFRELLAQGIIRRCPVVSLDSFICEYSYSGGALDRALRDPMPSLADVKRMVMEFAVLPLSCQTLHQQASLTRCCHWGSLKMKKKGWVGGLKRELDG</sequence>
<accession>A0A433SU51</accession>
<dbReference type="PANTHER" id="PTHR14690">
    <property type="entry name" value="IQ MOTIF CONTAINING WITH AAA DOMAIN 1"/>
    <property type="match status" value="1"/>
</dbReference>
<dbReference type="InterPro" id="IPR052267">
    <property type="entry name" value="N-DRC_Component"/>
</dbReference>
<evidence type="ECO:0000256" key="1">
    <source>
        <dbReference type="SAM" id="MobiDB-lite"/>
    </source>
</evidence>
<keyword evidence="3" id="KW-1185">Reference proteome</keyword>
<dbReference type="PANTHER" id="PTHR14690:SF0">
    <property type="entry name" value="IQ MOTIF CONTAINING WITH AAA DOMAIN 1"/>
    <property type="match status" value="1"/>
</dbReference>
<gene>
    <name evidence="2" type="ORF">EGW08_019411</name>
</gene>
<organism evidence="2 3">
    <name type="scientific">Elysia chlorotica</name>
    <name type="common">Eastern emerald elysia</name>
    <name type="synonym">Sea slug</name>
    <dbReference type="NCBI Taxonomy" id="188477"/>
    <lineage>
        <taxon>Eukaryota</taxon>
        <taxon>Metazoa</taxon>
        <taxon>Spiralia</taxon>
        <taxon>Lophotrochozoa</taxon>
        <taxon>Mollusca</taxon>
        <taxon>Gastropoda</taxon>
        <taxon>Heterobranchia</taxon>
        <taxon>Euthyneura</taxon>
        <taxon>Panpulmonata</taxon>
        <taxon>Sacoglossa</taxon>
        <taxon>Placobranchoidea</taxon>
        <taxon>Plakobranchidae</taxon>
        <taxon>Elysia</taxon>
    </lineage>
</organism>
<dbReference type="STRING" id="188477.A0A433SU51"/>
<dbReference type="AlphaFoldDB" id="A0A433SU51"/>
<reference evidence="2 3" key="1">
    <citation type="submission" date="2019-01" db="EMBL/GenBank/DDBJ databases">
        <title>A draft genome assembly of the solar-powered sea slug Elysia chlorotica.</title>
        <authorList>
            <person name="Cai H."/>
            <person name="Li Q."/>
            <person name="Fang X."/>
            <person name="Li J."/>
            <person name="Curtis N.E."/>
            <person name="Altenburger A."/>
            <person name="Shibata T."/>
            <person name="Feng M."/>
            <person name="Maeda T."/>
            <person name="Schwartz J.A."/>
            <person name="Shigenobu S."/>
            <person name="Lundholm N."/>
            <person name="Nishiyama T."/>
            <person name="Yang H."/>
            <person name="Hasebe M."/>
            <person name="Li S."/>
            <person name="Pierce S.K."/>
            <person name="Wang J."/>
        </authorList>
    </citation>
    <scope>NUCLEOTIDE SEQUENCE [LARGE SCALE GENOMIC DNA]</scope>
    <source>
        <strain evidence="2">EC2010</strain>
        <tissue evidence="2">Whole organism of an adult</tissue>
    </source>
</reference>
<name>A0A433SU51_ELYCH</name>
<dbReference type="Proteomes" id="UP000271974">
    <property type="component" value="Unassembled WGS sequence"/>
</dbReference>
<protein>
    <submittedName>
        <fullName evidence="2">Uncharacterized protein</fullName>
    </submittedName>
</protein>
<dbReference type="OrthoDB" id="6131829at2759"/>
<feature type="non-terminal residue" evidence="2">
    <location>
        <position position="626"/>
    </location>
</feature>
<feature type="region of interest" description="Disordered" evidence="1">
    <location>
        <begin position="499"/>
        <end position="521"/>
    </location>
</feature>
<proteinExistence type="predicted"/>
<evidence type="ECO:0000313" key="2">
    <source>
        <dbReference type="EMBL" id="RUS72818.1"/>
    </source>
</evidence>